<protein>
    <submittedName>
        <fullName evidence="2">Chromosome partitioning protein ParA</fullName>
    </submittedName>
</protein>
<sequence length="201" mass="23181">MTTKHWQETYQALEVKYQENREANSQLIAQVNEKELELDKSLEDKVQSALDKQNEAYKAKVKSLQEKIVALETKNETLNSQLDSEKQSLGHLQKKNQQLEQTKSIQASVFERSREVFQKELTIKQELEKLESEKESLNTKISKLKKACDLYLAGTSWDATSDSCDKQDQATSRLSQVNQMISVHKMDLQDIKIMTEKLGLE</sequence>
<evidence type="ECO:0000256" key="1">
    <source>
        <dbReference type="SAM" id="Coils"/>
    </source>
</evidence>
<gene>
    <name evidence="2" type="ORF">AB0763_06395</name>
</gene>
<proteinExistence type="predicted"/>
<feature type="coiled-coil region" evidence="1">
    <location>
        <begin position="10"/>
        <end position="147"/>
    </location>
</feature>
<accession>A0AB39HDA0</accession>
<dbReference type="EMBL" id="CP162601">
    <property type="protein sequence ID" value="XDK26261.1"/>
    <property type="molecule type" value="Genomic_DNA"/>
</dbReference>
<dbReference type="KEGG" id="vih:AB0763_06395"/>
<reference evidence="2" key="1">
    <citation type="submission" date="2024-07" db="EMBL/GenBank/DDBJ databases">
        <title>Genome Analysis of a Potential Novel Vibrio Species Secreting pH- and Thermo-stable Alginate Lyase and its Application in Producing Alginate Oligosaccharides.</title>
        <authorList>
            <person name="Huang H."/>
            <person name="Bao K."/>
        </authorList>
    </citation>
    <scope>NUCLEOTIDE SEQUENCE</scope>
    <source>
        <strain evidence="2">HB236076</strain>
    </source>
</reference>
<dbReference type="AlphaFoldDB" id="A0AB39HDA0"/>
<dbReference type="RefSeq" id="WP_306101570.1">
    <property type="nucleotide sequence ID" value="NZ_CP162601.1"/>
</dbReference>
<evidence type="ECO:0000313" key="2">
    <source>
        <dbReference type="EMBL" id="XDK26261.1"/>
    </source>
</evidence>
<organism evidence="2">
    <name type="scientific">Vibrio sp. HB236076</name>
    <dbReference type="NCBI Taxonomy" id="3232307"/>
    <lineage>
        <taxon>Bacteria</taxon>
        <taxon>Pseudomonadati</taxon>
        <taxon>Pseudomonadota</taxon>
        <taxon>Gammaproteobacteria</taxon>
        <taxon>Vibrionales</taxon>
        <taxon>Vibrionaceae</taxon>
        <taxon>Vibrio</taxon>
    </lineage>
</organism>
<name>A0AB39HDA0_9VIBR</name>
<keyword evidence="1" id="KW-0175">Coiled coil</keyword>